<dbReference type="OrthoDB" id="317829at2759"/>
<comment type="caution">
    <text evidence="1">The sequence shown here is derived from an EMBL/GenBank/DDBJ whole genome shotgun (WGS) entry which is preliminary data.</text>
</comment>
<name>A0A8S1RUT1_9CILI</name>
<gene>
    <name evidence="1" type="ORF">PSON_ATCC_30995.1.T3260006</name>
</gene>
<evidence type="ECO:0000313" key="1">
    <source>
        <dbReference type="EMBL" id="CAD8130765.1"/>
    </source>
</evidence>
<reference evidence="1" key="1">
    <citation type="submission" date="2021-01" db="EMBL/GenBank/DDBJ databases">
        <authorList>
            <consortium name="Genoscope - CEA"/>
            <person name="William W."/>
        </authorList>
    </citation>
    <scope>NUCLEOTIDE SEQUENCE</scope>
</reference>
<dbReference type="AlphaFoldDB" id="A0A8S1RUT1"/>
<dbReference type="EMBL" id="CAJJDN010000326">
    <property type="protein sequence ID" value="CAD8130765.1"/>
    <property type="molecule type" value="Genomic_DNA"/>
</dbReference>
<evidence type="ECO:0000313" key="2">
    <source>
        <dbReference type="Proteomes" id="UP000692954"/>
    </source>
</evidence>
<proteinExistence type="predicted"/>
<accession>A0A8S1RUT1</accession>
<dbReference type="Proteomes" id="UP000692954">
    <property type="component" value="Unassembled WGS sequence"/>
</dbReference>
<organism evidence="1 2">
    <name type="scientific">Paramecium sonneborni</name>
    <dbReference type="NCBI Taxonomy" id="65129"/>
    <lineage>
        <taxon>Eukaryota</taxon>
        <taxon>Sar</taxon>
        <taxon>Alveolata</taxon>
        <taxon>Ciliophora</taxon>
        <taxon>Intramacronucleata</taxon>
        <taxon>Oligohymenophorea</taxon>
        <taxon>Peniculida</taxon>
        <taxon>Parameciidae</taxon>
        <taxon>Paramecium</taxon>
    </lineage>
</organism>
<sequence length="149" mass="17871">MNCTYHLQNPITMICIAPHKYQYQRKLCVECLYEHNVSAKQTVVKKKFQEMIIDKFKESKFDDTSELTKQRMNFKSVLFQTENMLKKIWEELSESIKQVYDSIEQEYFNIINQGTNLAESSYHMLTQRNQSKLLLEPYQTIQMMRGIHI</sequence>
<protein>
    <submittedName>
        <fullName evidence="1">Uncharacterized protein</fullName>
    </submittedName>
</protein>
<keyword evidence="2" id="KW-1185">Reference proteome</keyword>